<dbReference type="Proteomes" id="UP000216133">
    <property type="component" value="Unassembled WGS sequence"/>
</dbReference>
<dbReference type="AlphaFoldDB" id="A0A268RX25"/>
<evidence type="ECO:0000313" key="3">
    <source>
        <dbReference type="Proteomes" id="UP000216133"/>
    </source>
</evidence>
<dbReference type="RefSeq" id="WP_094426921.1">
    <property type="nucleotide sequence ID" value="NZ_CP019985.1"/>
</dbReference>
<evidence type="ECO:0000313" key="2">
    <source>
        <dbReference type="EMBL" id="PAF24780.1"/>
    </source>
</evidence>
<dbReference type="EMBL" id="NPBS01000091">
    <property type="protein sequence ID" value="PAF24780.1"/>
    <property type="molecule type" value="Genomic_DNA"/>
</dbReference>
<feature type="region of interest" description="Disordered" evidence="1">
    <location>
        <begin position="1"/>
        <end position="46"/>
    </location>
</feature>
<organism evidence="2 3">
    <name type="scientific">Shouchella clausii</name>
    <name type="common">Alkalihalobacillus clausii</name>
    <dbReference type="NCBI Taxonomy" id="79880"/>
    <lineage>
        <taxon>Bacteria</taxon>
        <taxon>Bacillati</taxon>
        <taxon>Bacillota</taxon>
        <taxon>Bacilli</taxon>
        <taxon>Bacillales</taxon>
        <taxon>Bacillaceae</taxon>
        <taxon>Shouchella</taxon>
    </lineage>
</organism>
<protein>
    <submittedName>
        <fullName evidence="2">Uncharacterized protein</fullName>
    </submittedName>
</protein>
<name>A0A268RX25_SHOCL</name>
<feature type="compositionally biased region" description="Acidic residues" evidence="1">
    <location>
        <begin position="30"/>
        <end position="39"/>
    </location>
</feature>
<sequence>MRNSDQDFFSTMMFGPRPPRQSEPVKQETEAELAPEATDEGNNTSEVDNTSQLVQVIALIQAISPIIEQVKPVIGAAKELWQSKKETKDGD</sequence>
<comment type="caution">
    <text evidence="2">The sequence shown here is derived from an EMBL/GenBank/DDBJ whole genome shotgun (WGS) entry which is preliminary data.</text>
</comment>
<gene>
    <name evidence="2" type="ORF">CHH61_16920</name>
</gene>
<accession>A0A268RX25</accession>
<dbReference type="GeneID" id="86926786"/>
<proteinExistence type="predicted"/>
<reference evidence="2 3" key="1">
    <citation type="submission" date="2017-07" db="EMBL/GenBank/DDBJ databases">
        <title>Isolation and whole genome analysis of endospore-forming bacteria from heroin.</title>
        <authorList>
            <person name="Kalinowski J."/>
            <person name="Ahrens B."/>
            <person name="Al-Dilaimi A."/>
            <person name="Winkler A."/>
            <person name="Wibberg D."/>
            <person name="Schleenbecker U."/>
            <person name="Ruckert C."/>
            <person name="Wolfel R."/>
            <person name="Grass G."/>
        </authorList>
    </citation>
    <scope>NUCLEOTIDE SEQUENCE [LARGE SCALE GENOMIC DNA]</scope>
    <source>
        <strain evidence="2 3">7523-2</strain>
    </source>
</reference>
<evidence type="ECO:0000256" key="1">
    <source>
        <dbReference type="SAM" id="MobiDB-lite"/>
    </source>
</evidence>